<feature type="region of interest" description="Disordered" evidence="2">
    <location>
        <begin position="777"/>
        <end position="805"/>
    </location>
</feature>
<evidence type="ECO:0000256" key="1">
    <source>
        <dbReference type="SAM" id="Coils"/>
    </source>
</evidence>
<dbReference type="InterPro" id="IPR016024">
    <property type="entry name" value="ARM-type_fold"/>
</dbReference>
<feature type="compositionally biased region" description="Polar residues" evidence="2">
    <location>
        <begin position="1342"/>
        <end position="1354"/>
    </location>
</feature>
<dbReference type="SMART" id="SM00498">
    <property type="entry name" value="FH2"/>
    <property type="match status" value="1"/>
</dbReference>
<feature type="region of interest" description="Disordered" evidence="2">
    <location>
        <begin position="951"/>
        <end position="1264"/>
    </location>
</feature>
<protein>
    <submittedName>
        <fullName evidence="4">FH2 domain-containing protein 1</fullName>
    </submittedName>
</protein>
<feature type="compositionally biased region" description="Basic and acidic residues" evidence="2">
    <location>
        <begin position="1355"/>
        <end position="1365"/>
    </location>
</feature>
<feature type="compositionally biased region" description="Low complexity" evidence="2">
    <location>
        <begin position="1281"/>
        <end position="1300"/>
    </location>
</feature>
<feature type="compositionally biased region" description="Low complexity" evidence="2">
    <location>
        <begin position="1065"/>
        <end position="1080"/>
    </location>
</feature>
<dbReference type="EMBL" id="JI164359">
    <property type="protein sequence ID" value="ADY40234.1"/>
    <property type="molecule type" value="mRNA"/>
</dbReference>
<feature type="coiled-coil region" evidence="1">
    <location>
        <begin position="655"/>
        <end position="682"/>
    </location>
</feature>
<keyword evidence="1" id="KW-0175">Coiled coil</keyword>
<dbReference type="PANTHER" id="PTHR46345:SF8">
    <property type="entry name" value="FORMIN 3, ISOFORM B"/>
    <property type="match status" value="1"/>
</dbReference>
<dbReference type="Gene3D" id="1.25.10.10">
    <property type="entry name" value="Leucine-rich Repeat Variant"/>
    <property type="match status" value="1"/>
</dbReference>
<dbReference type="InterPro" id="IPR011989">
    <property type="entry name" value="ARM-like"/>
</dbReference>
<dbReference type="Gene3D" id="1.20.58.2220">
    <property type="entry name" value="Formin, FH2 domain"/>
    <property type="match status" value="1"/>
</dbReference>
<feature type="compositionally biased region" description="Low complexity" evidence="2">
    <location>
        <begin position="282"/>
        <end position="293"/>
    </location>
</feature>
<feature type="region of interest" description="Disordered" evidence="2">
    <location>
        <begin position="1281"/>
        <end position="1387"/>
    </location>
</feature>
<dbReference type="Pfam" id="PF02181">
    <property type="entry name" value="FH2"/>
    <property type="match status" value="1"/>
</dbReference>
<feature type="region of interest" description="Disordered" evidence="2">
    <location>
        <begin position="279"/>
        <end position="354"/>
    </location>
</feature>
<feature type="compositionally biased region" description="Polar residues" evidence="2">
    <location>
        <begin position="1113"/>
        <end position="1185"/>
    </location>
</feature>
<reference evidence="4" key="1">
    <citation type="journal article" date="2011" name="Genome Res.">
        <title>Deep small RNA sequencing from the nematode Ascaris reveals conservation, functional diversification, and novel developmental profiles.</title>
        <authorList>
            <person name="Wang J."/>
            <person name="Czech B."/>
            <person name="Crunk A."/>
            <person name="Wallace A."/>
            <person name="Mitreva M."/>
            <person name="Hannon G.J."/>
            <person name="Davis R.E."/>
        </authorList>
    </citation>
    <scope>NUCLEOTIDE SEQUENCE</scope>
</reference>
<feature type="compositionally biased region" description="Basic and acidic residues" evidence="2">
    <location>
        <begin position="908"/>
        <end position="921"/>
    </location>
</feature>
<feature type="compositionally biased region" description="Low complexity" evidence="2">
    <location>
        <begin position="894"/>
        <end position="903"/>
    </location>
</feature>
<feature type="compositionally biased region" description="Polar residues" evidence="2">
    <location>
        <begin position="1216"/>
        <end position="1247"/>
    </location>
</feature>
<feature type="compositionally biased region" description="Polar residues" evidence="2">
    <location>
        <begin position="1010"/>
        <end position="1029"/>
    </location>
</feature>
<evidence type="ECO:0000256" key="2">
    <source>
        <dbReference type="SAM" id="MobiDB-lite"/>
    </source>
</evidence>
<feature type="compositionally biased region" description="Polar residues" evidence="2">
    <location>
        <begin position="1306"/>
        <end position="1317"/>
    </location>
</feature>
<evidence type="ECO:0000313" key="4">
    <source>
        <dbReference type="EMBL" id="ADY40234.1"/>
    </source>
</evidence>
<evidence type="ECO:0000259" key="3">
    <source>
        <dbReference type="PROSITE" id="PS51444"/>
    </source>
</evidence>
<dbReference type="PANTHER" id="PTHR46345">
    <property type="entry name" value="INVERTED FORMIN-2"/>
    <property type="match status" value="1"/>
</dbReference>
<feature type="compositionally biased region" description="Polar residues" evidence="2">
    <location>
        <begin position="178"/>
        <end position="194"/>
    </location>
</feature>
<feature type="compositionally biased region" description="Low complexity" evidence="2">
    <location>
        <begin position="1030"/>
        <end position="1042"/>
    </location>
</feature>
<feature type="compositionally biased region" description="Pro residues" evidence="2">
    <location>
        <begin position="294"/>
        <end position="331"/>
    </location>
</feature>
<feature type="region of interest" description="Disordered" evidence="2">
    <location>
        <begin position="894"/>
        <end position="921"/>
    </location>
</feature>
<organism evidence="4">
    <name type="scientific">Ascaris suum</name>
    <name type="common">Pig roundworm</name>
    <name type="synonym">Ascaris lumbricoides</name>
    <dbReference type="NCBI Taxonomy" id="6253"/>
    <lineage>
        <taxon>Eukaryota</taxon>
        <taxon>Metazoa</taxon>
        <taxon>Ecdysozoa</taxon>
        <taxon>Nematoda</taxon>
        <taxon>Chromadorea</taxon>
        <taxon>Rhabditida</taxon>
        <taxon>Spirurina</taxon>
        <taxon>Ascaridomorpha</taxon>
        <taxon>Ascaridoidea</taxon>
        <taxon>Ascarididae</taxon>
        <taxon>Ascaris</taxon>
    </lineage>
</organism>
<sequence>MEVLDDELVEDIRRCPEKFFPQFLFGADTLSTVELLNRLILTDNGYDVVIDCLSCWQDIIGANLCLEPVASELLHSEESSVQLASLSLINQLLLNSPNPVAKIRIHHELKELNIDARIEQLRISKEADALGRQIGEQIDLWHSERVQNCETHSRERANSLAEADDSGSFSEDSEDDTMSSINGPRSPSTNSANSDLMTIHQLDGKLSECNSSEDPRYVDLMLVQLINVLKGKTDSVYLKVVEEILNKTCNKRDFEQIMGILRKDNGDFIKGTPLKTPTGCMVSLPPLSPTKVPTSPPPPPVAPPPPPSTVRAPPAPPPPLNLRAPPPPRSVPKPQVEIPATLKPKSMPKEGTKLKQIQWTKIPAEKVVDAGTENIRNVWMSSARLPENEFHVDFEELECMFSCGGSLINETPSLERRSSRKNEQINLLCHKRSFNVSIFIKQFKEGAAQVVNYIREGRADLIGLERLNSLIAILPDSEEIEILRGFTGDVMQLGPAEQFFLNLLTLTDYKLKLECLILKLELDSAFDTLLPQIDIIITASNEIKQSVFLPKVFCMLVQIGNFLNANGSCGNAAGFKLNSLWKIVDMKATKKSITLLHFIAMQDVQCADGLSDELKTVPSAAKLSLEGIRTEVRTLCDRLSRIEDQLKTKISDPYFEGLSIHFKEAQKKMKEVEEKLEQLTSLIAYLAFYFCEEEKVFKLEECFKILSTFVCRLRDALRDNEERRKRERRSELRVLNAQSNLQHSSSNVDLSNNRLFVNVLQNDGGVDRHMRIRSQGSALGSTPNINIEGDDSSSENEMRRTKGTIHSSRNFLRSDEEGEQISSIVRLRRQSRHKSDVFLIRNSNNLDDFLDAAEQVEKEAFRCSSERHSLLLETNNEPLREVLIDIPNTLPPASGSVSSVGSSPYARTTHDEGFESDKGEQKFVEVTPTPKPLTAPTPIATPPPVRVIVEKEKKQSSSAIATPSSCPDSGSCISPSKMRTALKGIRPQKTEDQTKKGTARSHSAMPRVSSVATGSRNLADQNPAMQAQASTVKSSVRSSSVSMQRPAPLPPRPQNAARTRQDVKPASPNPSARNSSSPRNVLSETNKARSSSSVRPVSADSRKANQAEGMRISPTSITKQPSRRSVSSLPKPQTMSSKMTSPNNGTLKRQPLTNANNLLAGSANTLRSAVRSTNSPSQGTNSSLRPPSASKHMNKSSASASRASSVVAARDGRSLATPNSGRSSSAIRSTIRQSPSTAKEARTTATSKGGRIIDGPASASPIYAHPPAARARAPVALAHTPATHAHSQTTTSHPSHPSAARVRSPAVQSTAHSTPTSARPPPNPKLAPGSSPRSTKKLLKTPPQSTSSPSANSAEKQKLAMKRSDSCSTASRPALIKTGSITKPGWR</sequence>
<feature type="compositionally biased region" description="Low complexity" evidence="2">
    <location>
        <begin position="1196"/>
        <end position="1209"/>
    </location>
</feature>
<accession>F1KQT0</accession>
<feature type="region of interest" description="Disordered" evidence="2">
    <location>
        <begin position="152"/>
        <end position="194"/>
    </location>
</feature>
<dbReference type="InterPro" id="IPR015425">
    <property type="entry name" value="FH2_Formin"/>
</dbReference>
<dbReference type="InterPro" id="IPR042201">
    <property type="entry name" value="FH2_Formin_sf"/>
</dbReference>
<name>F1KQT0_ASCSU</name>
<dbReference type="SUPFAM" id="SSF101447">
    <property type="entry name" value="Formin homology 2 domain (FH2 domain)"/>
    <property type="match status" value="1"/>
</dbReference>
<proteinExistence type="evidence at transcript level"/>
<feature type="compositionally biased region" description="Low complexity" evidence="2">
    <location>
        <begin position="1088"/>
        <end position="1099"/>
    </location>
</feature>
<feature type="domain" description="FH2" evidence="3">
    <location>
        <begin position="344"/>
        <end position="739"/>
    </location>
</feature>
<dbReference type="PROSITE" id="PS51444">
    <property type="entry name" value="FH2"/>
    <property type="match status" value="1"/>
</dbReference>
<feature type="compositionally biased region" description="Polar residues" evidence="2">
    <location>
        <begin position="956"/>
        <end position="974"/>
    </location>
</feature>
<dbReference type="SUPFAM" id="SSF48371">
    <property type="entry name" value="ARM repeat"/>
    <property type="match status" value="1"/>
</dbReference>